<dbReference type="EMBL" id="LAZR01050748">
    <property type="protein sequence ID" value="KKK86653.1"/>
    <property type="molecule type" value="Genomic_DNA"/>
</dbReference>
<proteinExistence type="predicted"/>
<comment type="caution">
    <text evidence="1">The sequence shown here is derived from an EMBL/GenBank/DDBJ whole genome shotgun (WGS) entry which is preliminary data.</text>
</comment>
<protein>
    <submittedName>
        <fullName evidence="1">Uncharacterized protein</fullName>
    </submittedName>
</protein>
<name>A0A0F8YZ13_9ZZZZ</name>
<gene>
    <name evidence="1" type="ORF">LCGC14_2761070</name>
</gene>
<reference evidence="1" key="1">
    <citation type="journal article" date="2015" name="Nature">
        <title>Complex archaea that bridge the gap between prokaryotes and eukaryotes.</title>
        <authorList>
            <person name="Spang A."/>
            <person name="Saw J.H."/>
            <person name="Jorgensen S.L."/>
            <person name="Zaremba-Niedzwiedzka K."/>
            <person name="Martijn J."/>
            <person name="Lind A.E."/>
            <person name="van Eijk R."/>
            <person name="Schleper C."/>
            <person name="Guy L."/>
            <person name="Ettema T.J."/>
        </authorList>
    </citation>
    <scope>NUCLEOTIDE SEQUENCE</scope>
</reference>
<sequence length="37" mass="4351">RIDCRNWVFIVLPVLSIDDREQDYQAKEQCSVSHSVT</sequence>
<accession>A0A0F8YZ13</accession>
<organism evidence="1">
    <name type="scientific">marine sediment metagenome</name>
    <dbReference type="NCBI Taxonomy" id="412755"/>
    <lineage>
        <taxon>unclassified sequences</taxon>
        <taxon>metagenomes</taxon>
        <taxon>ecological metagenomes</taxon>
    </lineage>
</organism>
<dbReference type="AlphaFoldDB" id="A0A0F8YZ13"/>
<evidence type="ECO:0000313" key="1">
    <source>
        <dbReference type="EMBL" id="KKK86653.1"/>
    </source>
</evidence>
<feature type="non-terminal residue" evidence="1">
    <location>
        <position position="1"/>
    </location>
</feature>